<dbReference type="AlphaFoldDB" id="A0A917SA95"/>
<organism evidence="7 8">
    <name type="scientific">Microlunatus endophyticus</name>
    <dbReference type="NCBI Taxonomy" id="1716077"/>
    <lineage>
        <taxon>Bacteria</taxon>
        <taxon>Bacillati</taxon>
        <taxon>Actinomycetota</taxon>
        <taxon>Actinomycetes</taxon>
        <taxon>Propionibacteriales</taxon>
        <taxon>Propionibacteriaceae</taxon>
        <taxon>Microlunatus</taxon>
    </lineage>
</organism>
<dbReference type="Proteomes" id="UP000613840">
    <property type="component" value="Unassembled WGS sequence"/>
</dbReference>
<dbReference type="InterPro" id="IPR050611">
    <property type="entry name" value="ABCF"/>
</dbReference>
<dbReference type="Pfam" id="PF00005">
    <property type="entry name" value="ABC_tran"/>
    <property type="match status" value="2"/>
</dbReference>
<sequence>MPAVLVCHDLSYSFPTGETVLDGLTATFTDGFTGLVGRNGAGKSTLIKLLAGALVPISGSVERPDRIGYLPQDLVLAADRSVASVLGIEPILTALATVDAGNGTPEQFETIGDNWDLEDRVGAELAAFGFDDLDLGRPIGTLSGGQVVLLALAGHFLTRPEVLLLDEPTNNLDHSARDRLYQAVRRWPGPVIAVSHDRELLALCDQIAELRDSVITFYGGTFSDYTDAVAVEQEAAARAVRSAEADLKRQKRELIEAQTKMDRHNRYGKEFAEKSGMPAIMAGAMKRKAEVSQGKLRGGHQADVEEARQRLATAEERVRDDDQVRVDLSATAVPGGREIVITEDLVLRNGVTVDLHIRGPERLALTGGNGTGKATFIDTILGAVPPRSGGVRAYVPIRLLPQRLRILDPDLPVITSVSRLAPSADDNTLRSRLARFRLGAQVITRPARTLSGGELFRASLAGLLLAEPAPQLLILDEPTNNLDLDTVAALTSALQQYRGALLVASHDRPFLDEIGLTGEITFASDPEPGRFARIEALAASDQQNVGESEDDQSSDSANQMPSTR</sequence>
<dbReference type="FunFam" id="3.40.50.300:FF:001320">
    <property type="entry name" value="Heme ABC transporter ATP-binding protein"/>
    <property type="match status" value="1"/>
</dbReference>
<feature type="domain" description="ABC transporter" evidence="6">
    <location>
        <begin position="5"/>
        <end position="237"/>
    </location>
</feature>
<keyword evidence="3" id="KW-0067">ATP-binding</keyword>
<evidence type="ECO:0000256" key="5">
    <source>
        <dbReference type="SAM" id="MobiDB-lite"/>
    </source>
</evidence>
<accession>A0A917SA95</accession>
<name>A0A917SA95_9ACTN</name>
<dbReference type="Gene3D" id="3.40.50.300">
    <property type="entry name" value="P-loop containing nucleotide triphosphate hydrolases"/>
    <property type="match status" value="2"/>
</dbReference>
<dbReference type="SUPFAM" id="SSF52540">
    <property type="entry name" value="P-loop containing nucleoside triphosphate hydrolases"/>
    <property type="match status" value="2"/>
</dbReference>
<feature type="domain" description="ABC transporter" evidence="6">
    <location>
        <begin position="318"/>
        <end position="547"/>
    </location>
</feature>
<gene>
    <name evidence="7" type="ORF">GCM10011575_26830</name>
</gene>
<dbReference type="GO" id="GO:0016887">
    <property type="term" value="F:ATP hydrolysis activity"/>
    <property type="evidence" value="ECO:0007669"/>
    <property type="project" value="InterPro"/>
</dbReference>
<feature type="coiled-coil region" evidence="4">
    <location>
        <begin position="297"/>
        <end position="324"/>
    </location>
</feature>
<keyword evidence="1" id="KW-0677">Repeat</keyword>
<dbReference type="PANTHER" id="PTHR19211:SF6">
    <property type="entry name" value="BLL7188 PROTEIN"/>
    <property type="match status" value="1"/>
</dbReference>
<dbReference type="InterPro" id="IPR003439">
    <property type="entry name" value="ABC_transporter-like_ATP-bd"/>
</dbReference>
<evidence type="ECO:0000256" key="2">
    <source>
        <dbReference type="ARBA" id="ARBA00022741"/>
    </source>
</evidence>
<reference evidence="7" key="2">
    <citation type="submission" date="2020-09" db="EMBL/GenBank/DDBJ databases">
        <authorList>
            <person name="Sun Q."/>
            <person name="Zhou Y."/>
        </authorList>
    </citation>
    <scope>NUCLEOTIDE SEQUENCE</scope>
    <source>
        <strain evidence="7">CGMCC 4.7306</strain>
    </source>
</reference>
<dbReference type="InterPro" id="IPR027417">
    <property type="entry name" value="P-loop_NTPase"/>
</dbReference>
<proteinExistence type="predicted"/>
<dbReference type="PROSITE" id="PS50893">
    <property type="entry name" value="ABC_TRANSPORTER_2"/>
    <property type="match status" value="2"/>
</dbReference>
<evidence type="ECO:0000259" key="6">
    <source>
        <dbReference type="PROSITE" id="PS50893"/>
    </source>
</evidence>
<feature type="coiled-coil region" evidence="4">
    <location>
        <begin position="233"/>
        <end position="267"/>
    </location>
</feature>
<evidence type="ECO:0000313" key="7">
    <source>
        <dbReference type="EMBL" id="GGL66981.1"/>
    </source>
</evidence>
<keyword evidence="2" id="KW-0547">Nucleotide-binding</keyword>
<keyword evidence="8" id="KW-1185">Reference proteome</keyword>
<reference evidence="7" key="1">
    <citation type="journal article" date="2014" name="Int. J. Syst. Evol. Microbiol.">
        <title>Complete genome sequence of Corynebacterium casei LMG S-19264T (=DSM 44701T), isolated from a smear-ripened cheese.</title>
        <authorList>
            <consortium name="US DOE Joint Genome Institute (JGI-PGF)"/>
            <person name="Walter F."/>
            <person name="Albersmeier A."/>
            <person name="Kalinowski J."/>
            <person name="Ruckert C."/>
        </authorList>
    </citation>
    <scope>NUCLEOTIDE SEQUENCE</scope>
    <source>
        <strain evidence="7">CGMCC 4.7306</strain>
    </source>
</reference>
<dbReference type="RefSeq" id="WP_188895876.1">
    <property type="nucleotide sequence ID" value="NZ_BMMZ01000006.1"/>
</dbReference>
<feature type="compositionally biased region" description="Polar residues" evidence="5">
    <location>
        <begin position="554"/>
        <end position="564"/>
    </location>
</feature>
<feature type="region of interest" description="Disordered" evidence="5">
    <location>
        <begin position="538"/>
        <end position="564"/>
    </location>
</feature>
<dbReference type="GO" id="GO:0005524">
    <property type="term" value="F:ATP binding"/>
    <property type="evidence" value="ECO:0007669"/>
    <property type="project" value="UniProtKB-KW"/>
</dbReference>
<evidence type="ECO:0000313" key="8">
    <source>
        <dbReference type="Proteomes" id="UP000613840"/>
    </source>
</evidence>
<dbReference type="InterPro" id="IPR003593">
    <property type="entry name" value="AAA+_ATPase"/>
</dbReference>
<comment type="caution">
    <text evidence="7">The sequence shown here is derived from an EMBL/GenBank/DDBJ whole genome shotgun (WGS) entry which is preliminary data.</text>
</comment>
<protein>
    <submittedName>
        <fullName evidence="7">ABC transporter</fullName>
    </submittedName>
</protein>
<evidence type="ECO:0000256" key="1">
    <source>
        <dbReference type="ARBA" id="ARBA00022737"/>
    </source>
</evidence>
<dbReference type="CDD" id="cd03221">
    <property type="entry name" value="ABCF_EF-3"/>
    <property type="match status" value="1"/>
</dbReference>
<dbReference type="SMART" id="SM00382">
    <property type="entry name" value="AAA"/>
    <property type="match status" value="2"/>
</dbReference>
<evidence type="ECO:0000256" key="3">
    <source>
        <dbReference type="ARBA" id="ARBA00022840"/>
    </source>
</evidence>
<keyword evidence="4" id="KW-0175">Coiled coil</keyword>
<dbReference type="EMBL" id="BMMZ01000006">
    <property type="protein sequence ID" value="GGL66981.1"/>
    <property type="molecule type" value="Genomic_DNA"/>
</dbReference>
<dbReference type="PANTHER" id="PTHR19211">
    <property type="entry name" value="ATP-BINDING TRANSPORT PROTEIN-RELATED"/>
    <property type="match status" value="1"/>
</dbReference>
<evidence type="ECO:0000256" key="4">
    <source>
        <dbReference type="SAM" id="Coils"/>
    </source>
</evidence>